<evidence type="ECO:0000256" key="1">
    <source>
        <dbReference type="SAM" id="MobiDB-lite"/>
    </source>
</evidence>
<dbReference type="AlphaFoldDB" id="A0A699QEE1"/>
<feature type="compositionally biased region" description="Basic and acidic residues" evidence="1">
    <location>
        <begin position="37"/>
        <end position="52"/>
    </location>
</feature>
<name>A0A699QEE1_TANCI</name>
<reference evidence="2" key="1">
    <citation type="journal article" date="2019" name="Sci. Rep.">
        <title>Draft genome of Tanacetum cinerariifolium, the natural source of mosquito coil.</title>
        <authorList>
            <person name="Yamashiro T."/>
            <person name="Shiraishi A."/>
            <person name="Satake H."/>
            <person name="Nakayama K."/>
        </authorList>
    </citation>
    <scope>NUCLEOTIDE SEQUENCE</scope>
</reference>
<sequence>LLVSLLLQWNPKRKPQKKASSTKEIPKGGMDDAGFEVARDDYQPQDTSEPKTRKTLNPDWFKQPPRPPTPDPE</sequence>
<organism evidence="2">
    <name type="scientific">Tanacetum cinerariifolium</name>
    <name type="common">Dalmatian daisy</name>
    <name type="synonym">Chrysanthemum cinerariifolium</name>
    <dbReference type="NCBI Taxonomy" id="118510"/>
    <lineage>
        <taxon>Eukaryota</taxon>
        <taxon>Viridiplantae</taxon>
        <taxon>Streptophyta</taxon>
        <taxon>Embryophyta</taxon>
        <taxon>Tracheophyta</taxon>
        <taxon>Spermatophyta</taxon>
        <taxon>Magnoliopsida</taxon>
        <taxon>eudicotyledons</taxon>
        <taxon>Gunneridae</taxon>
        <taxon>Pentapetalae</taxon>
        <taxon>asterids</taxon>
        <taxon>campanulids</taxon>
        <taxon>Asterales</taxon>
        <taxon>Asteraceae</taxon>
        <taxon>Asteroideae</taxon>
        <taxon>Anthemideae</taxon>
        <taxon>Anthemidinae</taxon>
        <taxon>Tanacetum</taxon>
    </lineage>
</organism>
<evidence type="ECO:0000313" key="2">
    <source>
        <dbReference type="EMBL" id="GFC66535.1"/>
    </source>
</evidence>
<proteinExistence type="predicted"/>
<comment type="caution">
    <text evidence="2">The sequence shown here is derived from an EMBL/GenBank/DDBJ whole genome shotgun (WGS) entry which is preliminary data.</text>
</comment>
<accession>A0A699QEE1</accession>
<feature type="non-terminal residue" evidence="2">
    <location>
        <position position="1"/>
    </location>
</feature>
<dbReference type="EMBL" id="BKCJ011011448">
    <property type="protein sequence ID" value="GFC66535.1"/>
    <property type="molecule type" value="Genomic_DNA"/>
</dbReference>
<gene>
    <name evidence="2" type="ORF">Tci_838505</name>
</gene>
<protein>
    <submittedName>
        <fullName evidence="2">Uncharacterized protein</fullName>
    </submittedName>
</protein>
<feature type="compositionally biased region" description="Pro residues" evidence="1">
    <location>
        <begin position="64"/>
        <end position="73"/>
    </location>
</feature>
<feature type="region of interest" description="Disordered" evidence="1">
    <location>
        <begin position="1"/>
        <end position="73"/>
    </location>
</feature>